<accession>N1Q4N7</accession>
<name>N1Q4N7_DOTSN</name>
<dbReference type="EMBL" id="KB446535">
    <property type="protein sequence ID" value="EME49810.1"/>
    <property type="molecule type" value="Genomic_DNA"/>
</dbReference>
<evidence type="ECO:0000259" key="2">
    <source>
        <dbReference type="Pfam" id="PF24494"/>
    </source>
</evidence>
<feature type="region of interest" description="Disordered" evidence="1">
    <location>
        <begin position="220"/>
        <end position="246"/>
    </location>
</feature>
<protein>
    <recommendedName>
        <fullName evidence="2">DUF7587 domain-containing protein</fullName>
    </recommendedName>
</protein>
<dbReference type="InterPro" id="IPR056009">
    <property type="entry name" value="DUF7587"/>
</dbReference>
<evidence type="ECO:0000313" key="4">
    <source>
        <dbReference type="Proteomes" id="UP000016933"/>
    </source>
</evidence>
<gene>
    <name evidence="3" type="ORF">DOTSEDRAFT_30974</name>
</gene>
<feature type="region of interest" description="Disordered" evidence="1">
    <location>
        <begin position="266"/>
        <end position="286"/>
    </location>
</feature>
<organism evidence="3 4">
    <name type="scientific">Dothistroma septosporum (strain NZE10 / CBS 128990)</name>
    <name type="common">Red band needle blight fungus</name>
    <name type="synonym">Mycosphaerella pini</name>
    <dbReference type="NCBI Taxonomy" id="675120"/>
    <lineage>
        <taxon>Eukaryota</taxon>
        <taxon>Fungi</taxon>
        <taxon>Dikarya</taxon>
        <taxon>Ascomycota</taxon>
        <taxon>Pezizomycotina</taxon>
        <taxon>Dothideomycetes</taxon>
        <taxon>Dothideomycetidae</taxon>
        <taxon>Mycosphaerellales</taxon>
        <taxon>Mycosphaerellaceae</taxon>
        <taxon>Dothistroma</taxon>
    </lineage>
</organism>
<dbReference type="AlphaFoldDB" id="N1Q4N7"/>
<sequence>MPRKKAGAGGQPQVKWSRSMRLAVYIIHAEHKLARHDRTAVFNRIFWDDLTACGLPSGASANIIAAQWHERKKSNADWVAIYRSGPGAIDARTREDMRTQIRQAIESDTGDIARKHTDGENIIVAKTPTAAKPVGTPATPRRQGSGRRPYAVSSAFTNVHTPTTINASTSMTLQDRTTAVGAGCTRPSATFREALSRAAYTPPITPPPSGRPVARAIHRQKRSFADSSDSDEYVPCPKRNTARKSSAVVVVSRTPRANGVCELKTPTKAPRRQRASPPRATFHRPDGSSIMVREDQIDKIRSEVQPVPSSKAHPPLPGLLFRCWEKDPSCDRNSEHGFWARKYHRSNVVPHIPPPSIHIDPTDMFNHFDRKMDKTPFISTSNRETFCITERGPLSLTQALGFIWMVQLMIKNMKAGNGSWRVSVIDTSALDRRAVFYARPFHDAVIKTRGFSNGAQRYRGSFEFWVWKQIPQEAIITTFRPQDLMDLATTNQAIGNALQMEVLCAPRSSLSRTKIPMLQSNNVALSPEITAGIAQLGRFLGLDAHSPVEHLSHVVSDVVEGWALVIEYREEEEWYQMAGVFARKLCKLSKQPVSFKQRETVKFAFLNGVAWGCGEVNASYKPHLIAKKQKKASSAGLASPARICANALDAARLTIMAYENAHNHRLNEYHRQCLLPGGPVERGPHNSDSDMDDFDVDTPMNGAAIARRQIEGIGDADDATDDDDGEIMFIDHELGL</sequence>
<reference evidence="3 4" key="2">
    <citation type="journal article" date="2012" name="PLoS Pathog.">
        <title>Diverse lifestyles and strategies of plant pathogenesis encoded in the genomes of eighteen Dothideomycetes fungi.</title>
        <authorList>
            <person name="Ohm R.A."/>
            <person name="Feau N."/>
            <person name="Henrissat B."/>
            <person name="Schoch C.L."/>
            <person name="Horwitz B.A."/>
            <person name="Barry K.W."/>
            <person name="Condon B.J."/>
            <person name="Copeland A.C."/>
            <person name="Dhillon B."/>
            <person name="Glaser F."/>
            <person name="Hesse C.N."/>
            <person name="Kosti I."/>
            <person name="LaButti K."/>
            <person name="Lindquist E.A."/>
            <person name="Lucas S."/>
            <person name="Salamov A.A."/>
            <person name="Bradshaw R.E."/>
            <person name="Ciuffetti L."/>
            <person name="Hamelin R.C."/>
            <person name="Kema G.H.J."/>
            <person name="Lawrence C."/>
            <person name="Scott J.A."/>
            <person name="Spatafora J.W."/>
            <person name="Turgeon B.G."/>
            <person name="de Wit P.J.G.M."/>
            <person name="Zhong S."/>
            <person name="Goodwin S.B."/>
            <person name="Grigoriev I.V."/>
        </authorList>
    </citation>
    <scope>NUCLEOTIDE SEQUENCE [LARGE SCALE GENOMIC DNA]</scope>
    <source>
        <strain evidence="4">NZE10 / CBS 128990</strain>
    </source>
</reference>
<dbReference type="Pfam" id="PF24494">
    <property type="entry name" value="DUF7587"/>
    <property type="match status" value="1"/>
</dbReference>
<evidence type="ECO:0000313" key="3">
    <source>
        <dbReference type="EMBL" id="EME49810.1"/>
    </source>
</evidence>
<proteinExistence type="predicted"/>
<dbReference type="eggNOG" id="ENOG502SXGW">
    <property type="taxonomic scope" value="Eukaryota"/>
</dbReference>
<dbReference type="HOGENOM" id="CLU_407746_0_0_1"/>
<feature type="domain" description="DUF7587" evidence="2">
    <location>
        <begin position="316"/>
        <end position="484"/>
    </location>
</feature>
<evidence type="ECO:0000256" key="1">
    <source>
        <dbReference type="SAM" id="MobiDB-lite"/>
    </source>
</evidence>
<dbReference type="OMA" id="TIMAYEN"/>
<dbReference type="Proteomes" id="UP000016933">
    <property type="component" value="Unassembled WGS sequence"/>
</dbReference>
<keyword evidence="4" id="KW-1185">Reference proteome</keyword>
<reference evidence="4" key="1">
    <citation type="journal article" date="2012" name="PLoS Genet.">
        <title>The genomes of the fungal plant pathogens Cladosporium fulvum and Dothistroma septosporum reveal adaptation to different hosts and lifestyles but also signatures of common ancestry.</title>
        <authorList>
            <person name="de Wit P.J.G.M."/>
            <person name="van der Burgt A."/>
            <person name="Oekmen B."/>
            <person name="Stergiopoulos I."/>
            <person name="Abd-Elsalam K.A."/>
            <person name="Aerts A.L."/>
            <person name="Bahkali A.H."/>
            <person name="Beenen H.G."/>
            <person name="Chettri P."/>
            <person name="Cox M.P."/>
            <person name="Datema E."/>
            <person name="de Vries R.P."/>
            <person name="Dhillon B."/>
            <person name="Ganley A.R."/>
            <person name="Griffiths S.A."/>
            <person name="Guo Y."/>
            <person name="Hamelin R.C."/>
            <person name="Henrissat B."/>
            <person name="Kabir M.S."/>
            <person name="Jashni M.K."/>
            <person name="Kema G."/>
            <person name="Klaubauf S."/>
            <person name="Lapidus A."/>
            <person name="Levasseur A."/>
            <person name="Lindquist E."/>
            <person name="Mehrabi R."/>
            <person name="Ohm R.A."/>
            <person name="Owen T.J."/>
            <person name="Salamov A."/>
            <person name="Schwelm A."/>
            <person name="Schijlen E."/>
            <person name="Sun H."/>
            <person name="van den Burg H.A."/>
            <person name="van Ham R.C.H.J."/>
            <person name="Zhang S."/>
            <person name="Goodwin S.B."/>
            <person name="Grigoriev I.V."/>
            <person name="Collemare J."/>
            <person name="Bradshaw R.E."/>
        </authorList>
    </citation>
    <scope>NUCLEOTIDE SEQUENCE [LARGE SCALE GENOMIC DNA]</scope>
    <source>
        <strain evidence="4">NZE10 / CBS 128990</strain>
    </source>
</reference>
<dbReference type="OrthoDB" id="28901at2759"/>